<dbReference type="InterPro" id="IPR010730">
    <property type="entry name" value="HET"/>
</dbReference>
<dbReference type="Pfam" id="PF06985">
    <property type="entry name" value="HET"/>
    <property type="match status" value="1"/>
</dbReference>
<evidence type="ECO:0000313" key="2">
    <source>
        <dbReference type="EMBL" id="KAJ5732056.1"/>
    </source>
</evidence>
<evidence type="ECO:0000259" key="1">
    <source>
        <dbReference type="Pfam" id="PF06985"/>
    </source>
</evidence>
<reference evidence="2" key="1">
    <citation type="journal article" date="2023" name="IMA Fungus">
        <title>Comparative genomic study of the Penicillium genus elucidates a diverse pangenome and 15 lateral gene transfer events.</title>
        <authorList>
            <person name="Petersen C."/>
            <person name="Sorensen T."/>
            <person name="Nielsen M.R."/>
            <person name="Sondergaard T.E."/>
            <person name="Sorensen J.L."/>
            <person name="Fitzpatrick D.A."/>
            <person name="Frisvad J.C."/>
            <person name="Nielsen K.L."/>
        </authorList>
    </citation>
    <scope>NUCLEOTIDE SEQUENCE</scope>
    <source>
        <strain evidence="2">IBT 17514</strain>
    </source>
</reference>
<protein>
    <recommendedName>
        <fullName evidence="1">Heterokaryon incompatibility domain-containing protein</fullName>
    </recommendedName>
</protein>
<evidence type="ECO:0000313" key="3">
    <source>
        <dbReference type="Proteomes" id="UP001215712"/>
    </source>
</evidence>
<comment type="caution">
    <text evidence="2">The sequence shown here is derived from an EMBL/GenBank/DDBJ whole genome shotgun (WGS) entry which is preliminary data.</text>
</comment>
<dbReference type="AlphaFoldDB" id="A0AAD6HQH5"/>
<dbReference type="PANTHER" id="PTHR33112">
    <property type="entry name" value="DOMAIN PROTEIN, PUTATIVE-RELATED"/>
    <property type="match status" value="1"/>
</dbReference>
<dbReference type="Proteomes" id="UP001215712">
    <property type="component" value="Unassembled WGS sequence"/>
</dbReference>
<proteinExistence type="predicted"/>
<accession>A0AAD6HQH5</accession>
<dbReference type="PANTHER" id="PTHR33112:SF1">
    <property type="entry name" value="HETEROKARYON INCOMPATIBILITY DOMAIN-CONTAINING PROTEIN"/>
    <property type="match status" value="1"/>
</dbReference>
<reference evidence="2" key="2">
    <citation type="submission" date="2023-01" db="EMBL/GenBank/DDBJ databases">
        <authorList>
            <person name="Petersen C."/>
        </authorList>
    </citation>
    <scope>NUCLEOTIDE SEQUENCE</scope>
    <source>
        <strain evidence="2">IBT 17514</strain>
    </source>
</reference>
<gene>
    <name evidence="2" type="ORF">N7493_003537</name>
</gene>
<organism evidence="2 3">
    <name type="scientific">Penicillium malachiteum</name>
    <dbReference type="NCBI Taxonomy" id="1324776"/>
    <lineage>
        <taxon>Eukaryota</taxon>
        <taxon>Fungi</taxon>
        <taxon>Dikarya</taxon>
        <taxon>Ascomycota</taxon>
        <taxon>Pezizomycotina</taxon>
        <taxon>Eurotiomycetes</taxon>
        <taxon>Eurotiomycetidae</taxon>
        <taxon>Eurotiales</taxon>
        <taxon>Aspergillaceae</taxon>
        <taxon>Penicillium</taxon>
    </lineage>
</organism>
<name>A0AAD6HQH5_9EURO</name>
<dbReference type="EMBL" id="JAQJAN010000004">
    <property type="protein sequence ID" value="KAJ5732056.1"/>
    <property type="molecule type" value="Genomic_DNA"/>
</dbReference>
<sequence>MADISVLNGFWNECRSSHPECHSETQQYFSSLYRDPALLLRVIDVVTDRVILAPLNCSYVALSYVWGSNRSRGLQRDDFLESLRDGVLSSDAYVQLNRSSLPLTISDAMQFVKLMGLQYLWVDQLCIVQDDPEELLYTIKAMNKIYGASAFTIIASGKDAGSGLPGVNNNPRHLDPIIGSADNITLFHAPPDPATKGLHPLGTSTWMSRGWTYQELYFSQKQFIFAADRIYYNCRKRLKVETSPGNRFSSMKRFSQPITDSDPFKQYVAHIEDYSRRSLTYPDDILNAFSGIMSDMSEKMASNHIMVQEDEVSNGCLEADYNVVQHFRAGLGQAGSGPSIIQLTFSPRSMVMNITIISVH</sequence>
<feature type="domain" description="Heterokaryon incompatibility" evidence="1">
    <location>
        <begin position="59"/>
        <end position="215"/>
    </location>
</feature>
<keyword evidence="3" id="KW-1185">Reference proteome</keyword>